<evidence type="ECO:0000313" key="4">
    <source>
        <dbReference type="EnsemblMetazoa" id="SCAU009156-PA"/>
    </source>
</evidence>
<dbReference type="EnsemblMetazoa" id="SCAU009156-RA">
    <property type="protein sequence ID" value="SCAU009156-PA"/>
    <property type="gene ID" value="SCAU009156"/>
</dbReference>
<dbReference type="PANTHER" id="PTHR10380">
    <property type="entry name" value="CUTICLE PROTEIN"/>
    <property type="match status" value="1"/>
</dbReference>
<accession>A0A1I8PLF9</accession>
<dbReference type="PROSITE" id="PS00233">
    <property type="entry name" value="CHIT_BIND_RR_1"/>
    <property type="match status" value="1"/>
</dbReference>
<evidence type="ECO:0000256" key="3">
    <source>
        <dbReference type="SAM" id="SignalP"/>
    </source>
</evidence>
<evidence type="ECO:0000256" key="1">
    <source>
        <dbReference type="ARBA" id="ARBA00022460"/>
    </source>
</evidence>
<dbReference type="KEGG" id="scac:106095453"/>
<dbReference type="STRING" id="35570.A0A1I8PLF9"/>
<dbReference type="InterPro" id="IPR050468">
    <property type="entry name" value="Cuticle_Struct_Prot"/>
</dbReference>
<dbReference type="Pfam" id="PF00379">
    <property type="entry name" value="Chitin_bind_4"/>
    <property type="match status" value="1"/>
</dbReference>
<dbReference type="PRINTS" id="PR00947">
    <property type="entry name" value="CUTICLE"/>
</dbReference>
<sequence>MIKFLFALTFIALVAAMDDDAHAHVENAFKKDDGHGHFAFGFDVTNGIGASEKGDEKEVTGEYHYVTKDGHVMKVTYTADKDGFHPHSDLLPVAPPIPEAILKGLEYIRTHPHKDADNSHKDGHKN</sequence>
<name>A0A1I8PLF9_STOCA</name>
<dbReference type="OrthoDB" id="7998177at2759"/>
<dbReference type="VEuPathDB" id="VectorBase:SCAU009156"/>
<dbReference type="InterPro" id="IPR000618">
    <property type="entry name" value="Insect_cuticle"/>
</dbReference>
<proteinExistence type="predicted"/>
<dbReference type="GO" id="GO:0062129">
    <property type="term" value="C:chitin-based extracellular matrix"/>
    <property type="evidence" value="ECO:0007669"/>
    <property type="project" value="TreeGrafter"/>
</dbReference>
<protein>
    <recommendedName>
        <fullName evidence="6">Pupal cuticle protein Edg-78E-like</fullName>
    </recommendedName>
</protein>
<dbReference type="Proteomes" id="UP000095300">
    <property type="component" value="Unassembled WGS sequence"/>
</dbReference>
<evidence type="ECO:0008006" key="6">
    <source>
        <dbReference type="Google" id="ProtNLM"/>
    </source>
</evidence>
<dbReference type="AlphaFoldDB" id="A0A1I8PLF9"/>
<dbReference type="GO" id="GO:0008010">
    <property type="term" value="F:structural constituent of chitin-based larval cuticle"/>
    <property type="evidence" value="ECO:0007669"/>
    <property type="project" value="TreeGrafter"/>
</dbReference>
<organism evidence="4 5">
    <name type="scientific">Stomoxys calcitrans</name>
    <name type="common">Stable fly</name>
    <name type="synonym">Conops calcitrans</name>
    <dbReference type="NCBI Taxonomy" id="35570"/>
    <lineage>
        <taxon>Eukaryota</taxon>
        <taxon>Metazoa</taxon>
        <taxon>Ecdysozoa</taxon>
        <taxon>Arthropoda</taxon>
        <taxon>Hexapoda</taxon>
        <taxon>Insecta</taxon>
        <taxon>Pterygota</taxon>
        <taxon>Neoptera</taxon>
        <taxon>Endopterygota</taxon>
        <taxon>Diptera</taxon>
        <taxon>Brachycera</taxon>
        <taxon>Muscomorpha</taxon>
        <taxon>Muscoidea</taxon>
        <taxon>Muscidae</taxon>
        <taxon>Stomoxys</taxon>
    </lineage>
</organism>
<keyword evidence="3" id="KW-0732">Signal</keyword>
<feature type="signal peptide" evidence="3">
    <location>
        <begin position="1"/>
        <end position="16"/>
    </location>
</feature>
<evidence type="ECO:0000256" key="2">
    <source>
        <dbReference type="PROSITE-ProRule" id="PRU00497"/>
    </source>
</evidence>
<reference evidence="4" key="1">
    <citation type="submission" date="2020-05" db="UniProtKB">
        <authorList>
            <consortium name="EnsemblMetazoa"/>
        </authorList>
    </citation>
    <scope>IDENTIFICATION</scope>
    <source>
        <strain evidence="4">USDA</strain>
    </source>
</reference>
<feature type="chain" id="PRO_5009326859" description="Pupal cuticle protein Edg-78E-like" evidence="3">
    <location>
        <begin position="17"/>
        <end position="126"/>
    </location>
</feature>
<keyword evidence="1 2" id="KW-0193">Cuticle</keyword>
<evidence type="ECO:0000313" key="5">
    <source>
        <dbReference type="Proteomes" id="UP000095300"/>
    </source>
</evidence>
<dbReference type="InterPro" id="IPR031311">
    <property type="entry name" value="CHIT_BIND_RR_consensus"/>
</dbReference>
<dbReference type="PROSITE" id="PS51155">
    <property type="entry name" value="CHIT_BIND_RR_2"/>
    <property type="match status" value="1"/>
</dbReference>
<dbReference type="PANTHER" id="PTHR10380:SF237">
    <property type="entry name" value="CUTICULAR PROTEIN 65AU, ISOFORM A-RELATED"/>
    <property type="match status" value="1"/>
</dbReference>
<keyword evidence="5" id="KW-1185">Reference proteome</keyword>
<gene>
    <name evidence="4" type="primary">106095453</name>
</gene>